<evidence type="ECO:0000313" key="4">
    <source>
        <dbReference type="Proteomes" id="UP000245771"/>
    </source>
</evidence>
<dbReference type="OrthoDB" id="21128at2759"/>
<feature type="compositionally biased region" description="Polar residues" evidence="2">
    <location>
        <begin position="80"/>
        <end position="91"/>
    </location>
</feature>
<feature type="coiled-coil region" evidence="1">
    <location>
        <begin position="938"/>
        <end position="965"/>
    </location>
</feature>
<dbReference type="InParanoid" id="A0A316VGV0"/>
<dbReference type="GeneID" id="37023343"/>
<feature type="compositionally biased region" description="Polar residues" evidence="2">
    <location>
        <begin position="117"/>
        <end position="129"/>
    </location>
</feature>
<feature type="region of interest" description="Disordered" evidence="2">
    <location>
        <begin position="967"/>
        <end position="990"/>
    </location>
</feature>
<feature type="compositionally biased region" description="Polar residues" evidence="2">
    <location>
        <begin position="12"/>
        <end position="37"/>
    </location>
</feature>
<dbReference type="RefSeq" id="XP_025357179.1">
    <property type="nucleotide sequence ID" value="XM_025501562.1"/>
</dbReference>
<gene>
    <name evidence="3" type="ORF">FA14DRAFT_187033</name>
</gene>
<organism evidence="3 4">
    <name type="scientific">Meira miltonrushii</name>
    <dbReference type="NCBI Taxonomy" id="1280837"/>
    <lineage>
        <taxon>Eukaryota</taxon>
        <taxon>Fungi</taxon>
        <taxon>Dikarya</taxon>
        <taxon>Basidiomycota</taxon>
        <taxon>Ustilaginomycotina</taxon>
        <taxon>Exobasidiomycetes</taxon>
        <taxon>Exobasidiales</taxon>
        <taxon>Brachybasidiaceae</taxon>
        <taxon>Meira</taxon>
    </lineage>
</organism>
<feature type="compositionally biased region" description="Polar residues" evidence="2">
    <location>
        <begin position="169"/>
        <end position="186"/>
    </location>
</feature>
<feature type="region of interest" description="Disordered" evidence="2">
    <location>
        <begin position="1"/>
        <end position="59"/>
    </location>
</feature>
<proteinExistence type="predicted"/>
<feature type="compositionally biased region" description="Polar residues" evidence="2">
    <location>
        <begin position="1007"/>
        <end position="1026"/>
    </location>
</feature>
<accession>A0A316VGV0</accession>
<feature type="region of interest" description="Disordered" evidence="2">
    <location>
        <begin position="1007"/>
        <end position="1027"/>
    </location>
</feature>
<keyword evidence="4" id="KW-1185">Reference proteome</keyword>
<keyword evidence="1" id="KW-0175">Coiled coil</keyword>
<reference evidence="3 4" key="1">
    <citation type="journal article" date="2018" name="Mol. Biol. Evol.">
        <title>Broad Genomic Sampling Reveals a Smut Pathogenic Ancestry of the Fungal Clade Ustilaginomycotina.</title>
        <authorList>
            <person name="Kijpornyongpan T."/>
            <person name="Mondo S.J."/>
            <person name="Barry K."/>
            <person name="Sandor L."/>
            <person name="Lee J."/>
            <person name="Lipzen A."/>
            <person name="Pangilinan J."/>
            <person name="LaButti K."/>
            <person name="Hainaut M."/>
            <person name="Henrissat B."/>
            <person name="Grigoriev I.V."/>
            <person name="Spatafora J.W."/>
            <person name="Aime M.C."/>
        </authorList>
    </citation>
    <scope>NUCLEOTIDE SEQUENCE [LARGE SCALE GENOMIC DNA]</scope>
    <source>
        <strain evidence="3 4">MCA 3882</strain>
    </source>
</reference>
<feature type="compositionally biased region" description="Basic and acidic residues" evidence="2">
    <location>
        <begin position="187"/>
        <end position="196"/>
    </location>
</feature>
<dbReference type="AlphaFoldDB" id="A0A316VGV0"/>
<evidence type="ECO:0000313" key="3">
    <source>
        <dbReference type="EMBL" id="PWN36877.1"/>
    </source>
</evidence>
<evidence type="ECO:0000256" key="1">
    <source>
        <dbReference type="SAM" id="Coils"/>
    </source>
</evidence>
<feature type="compositionally biased region" description="Low complexity" evidence="2">
    <location>
        <begin position="100"/>
        <end position="114"/>
    </location>
</feature>
<sequence length="1166" mass="126010">MASNPLLALLNFSGTTSPPASSNVNTQGNTQNAASISSPPPGVGNHAISPSPTGNSNASYAANSLLQSLLSPSGQAAGPSHSQYDQAPQSMENDRVTSPAASNGAAELLALLGGSPQGQPNVNNTNSNKALSNAPSPLASAKTSGKGSSSRVPSSTIFDQVNPFDLFNQPHQSNQTAKPEQPNQVTVDDRVTKKDTLNTNSTASPRKEDQFVFTEDRQFHASRQLASLRASNSFDDESTSGLTIKKNGKAVLNLLSQQPAGESSLYPAKLEMTAISLLKGPKCPTYYTQQGDNHTIQSRWPQQSIIAGANDIVCYLTGKSKVRIIDEKTGERAMIVSDDPIKSLFLNDQTAYERTEFKVGIVTGKSIKVWALTADFGRDEGGVKLIAHLEADDGQQFIHAFFSHATEYIEESIVAIQSSGDAAIFKMTDLQPSNQSKAKFSKVQRISVGKASTDGKLLVGLTQTCDGTLLASTYATGDSHNPLEVHLQALPDTSRSVTVKLPGLPDGLPLSDVSFTALASDGESTRSLIVGFNYNTVIAFVDLVTGEYRQLYHFDGKDHTQYNLAYWSHSSATLFIFNSLRSSLFTLRPFNKPAPLDKIDLYDEDVAKRFNVEVDESVGDGPKTIDRIQRKMSIWSFDDLHPAMKECAMPETWMSFALDDRYEWEGIRLAALYSGGIQTLVLPGEAVKQTALQDDSELGQEVTFGGDAAEVHVKTEADASNQIQSAPIATLDSASSQTKTAERAHDEAIDRKQMDETIANLRKNILSSASAEAARSAAEQATSTSSNVRSGIDAGGIDVGQLSKSIVERVVPAITAQVKNAVEADVQIALSQVLNQSLPNELHNAFLRPDINAYLTKTITNSIVPTVQKTAMDVVTRAMAPHFEEVISDLTAKVEGRIEQGMTSVRKDIVVEQSKALLESEAAMRDLTRQVGQLTSMMEGLGRQNAKLERALNDVREEQKVLSLNSIRPPTSAGTHHGRSSVTNLNPMSPNRSTASGINGQISSVMGSAPTPSTFASSFTQSNPAPQQDVEDTLLTALSNQSNDHDPTSLQSALTSLESRFGSAYAAIRSPEGALRISQAVNLAMIHRLIKTLQSNAIPEKIIPWIEACCSICDRSDANIGRVFEGIKREMLDNLFKAHHQLFTLTNRTPWWTRERLNEGILRYIS</sequence>
<feature type="compositionally biased region" description="Low complexity" evidence="2">
    <location>
        <begin position="130"/>
        <end position="155"/>
    </location>
</feature>
<name>A0A316VGV0_9BASI</name>
<protein>
    <submittedName>
        <fullName evidence="3">Uncharacterized protein</fullName>
    </submittedName>
</protein>
<dbReference type="Proteomes" id="UP000245771">
    <property type="component" value="Unassembled WGS sequence"/>
</dbReference>
<dbReference type="EMBL" id="KZ819602">
    <property type="protein sequence ID" value="PWN36877.1"/>
    <property type="molecule type" value="Genomic_DNA"/>
</dbReference>
<evidence type="ECO:0000256" key="2">
    <source>
        <dbReference type="SAM" id="MobiDB-lite"/>
    </source>
</evidence>
<dbReference type="STRING" id="1280837.A0A316VGV0"/>
<feature type="region of interest" description="Disordered" evidence="2">
    <location>
        <begin position="71"/>
        <end position="210"/>
    </location>
</feature>
<feature type="compositionally biased region" description="Basic and acidic residues" evidence="2">
    <location>
        <begin position="740"/>
        <end position="751"/>
    </location>
</feature>
<feature type="compositionally biased region" description="Polar residues" evidence="2">
    <location>
        <begin position="730"/>
        <end position="739"/>
    </location>
</feature>
<feature type="region of interest" description="Disordered" evidence="2">
    <location>
        <begin position="730"/>
        <end position="751"/>
    </location>
</feature>